<evidence type="ECO:0000313" key="2">
    <source>
        <dbReference type="EMBL" id="KKK61140.1"/>
    </source>
</evidence>
<sequence length="35" mass="4240">MQCGLIPDIIPEEKRPFRNDPTDEVDWDEDDEEYE</sequence>
<organism evidence="2">
    <name type="scientific">marine sediment metagenome</name>
    <dbReference type="NCBI Taxonomy" id="412755"/>
    <lineage>
        <taxon>unclassified sequences</taxon>
        <taxon>metagenomes</taxon>
        <taxon>ecological metagenomes</taxon>
    </lineage>
</organism>
<comment type="caution">
    <text evidence="2">The sequence shown here is derived from an EMBL/GenBank/DDBJ whole genome shotgun (WGS) entry which is preliminary data.</text>
</comment>
<feature type="compositionally biased region" description="Acidic residues" evidence="1">
    <location>
        <begin position="22"/>
        <end position="35"/>
    </location>
</feature>
<dbReference type="AlphaFoldDB" id="A0A0F8XJ82"/>
<gene>
    <name evidence="2" type="ORF">LCGC14_3017340</name>
</gene>
<proteinExistence type="predicted"/>
<dbReference type="EMBL" id="LAZR01062624">
    <property type="protein sequence ID" value="KKK61140.1"/>
    <property type="molecule type" value="Genomic_DNA"/>
</dbReference>
<evidence type="ECO:0000256" key="1">
    <source>
        <dbReference type="SAM" id="MobiDB-lite"/>
    </source>
</evidence>
<feature type="region of interest" description="Disordered" evidence="1">
    <location>
        <begin position="1"/>
        <end position="35"/>
    </location>
</feature>
<accession>A0A0F8XJ82</accession>
<feature type="non-terminal residue" evidence="2">
    <location>
        <position position="35"/>
    </location>
</feature>
<protein>
    <submittedName>
        <fullName evidence="2">Uncharacterized protein</fullName>
    </submittedName>
</protein>
<name>A0A0F8XJ82_9ZZZZ</name>
<reference evidence="2" key="1">
    <citation type="journal article" date="2015" name="Nature">
        <title>Complex archaea that bridge the gap between prokaryotes and eukaryotes.</title>
        <authorList>
            <person name="Spang A."/>
            <person name="Saw J.H."/>
            <person name="Jorgensen S.L."/>
            <person name="Zaremba-Niedzwiedzka K."/>
            <person name="Martijn J."/>
            <person name="Lind A.E."/>
            <person name="van Eijk R."/>
            <person name="Schleper C."/>
            <person name="Guy L."/>
            <person name="Ettema T.J."/>
        </authorList>
    </citation>
    <scope>NUCLEOTIDE SEQUENCE</scope>
</reference>
<feature type="compositionally biased region" description="Basic and acidic residues" evidence="1">
    <location>
        <begin position="11"/>
        <end position="21"/>
    </location>
</feature>